<reference evidence="2" key="1">
    <citation type="submission" date="2021-04" db="EMBL/GenBank/DDBJ databases">
        <title>Complete genome sequence for Sulfitobacter sp. strain JK7-1.</title>
        <authorList>
            <person name="Park S.-J."/>
        </authorList>
    </citation>
    <scope>NUCLEOTIDE SEQUENCE</scope>
    <source>
        <strain evidence="2">JK7-1</strain>
    </source>
</reference>
<dbReference type="AlphaFoldDB" id="A0A975JGM2"/>
<keyword evidence="3" id="KW-1185">Reference proteome</keyword>
<gene>
    <name evidence="2" type="ORF">KDD17_03160</name>
</gene>
<organism evidence="2 3">
    <name type="scientific">Sulfitobacter albidus</name>
    <dbReference type="NCBI Taxonomy" id="2829501"/>
    <lineage>
        <taxon>Bacteria</taxon>
        <taxon>Pseudomonadati</taxon>
        <taxon>Pseudomonadota</taxon>
        <taxon>Alphaproteobacteria</taxon>
        <taxon>Rhodobacterales</taxon>
        <taxon>Roseobacteraceae</taxon>
        <taxon>Sulfitobacter</taxon>
    </lineage>
</organism>
<sequence>MFDNTQKLEISPQEIDLIEKALETQSKILHMQASAGGSGAVDRLNEVKRVLATITAQRRADETNEGTSFSGFMRFMGQTT</sequence>
<accession>A0A975JGM2</accession>
<evidence type="ECO:0000256" key="1">
    <source>
        <dbReference type="SAM" id="MobiDB-lite"/>
    </source>
</evidence>
<name>A0A975JGM2_9RHOB</name>
<dbReference type="RefSeq" id="WP_212706291.1">
    <property type="nucleotide sequence ID" value="NZ_CP073581.1"/>
</dbReference>
<dbReference type="EMBL" id="CP073581">
    <property type="protein sequence ID" value="QUJ78098.1"/>
    <property type="molecule type" value="Genomic_DNA"/>
</dbReference>
<dbReference type="KEGG" id="sual:KDD17_03160"/>
<evidence type="ECO:0000313" key="2">
    <source>
        <dbReference type="EMBL" id="QUJ78098.1"/>
    </source>
</evidence>
<evidence type="ECO:0000313" key="3">
    <source>
        <dbReference type="Proteomes" id="UP000683291"/>
    </source>
</evidence>
<dbReference type="Proteomes" id="UP000683291">
    <property type="component" value="Chromosome 1"/>
</dbReference>
<feature type="region of interest" description="Disordered" evidence="1">
    <location>
        <begin position="59"/>
        <end position="80"/>
    </location>
</feature>
<proteinExistence type="predicted"/>
<protein>
    <submittedName>
        <fullName evidence="2">Uncharacterized protein</fullName>
    </submittedName>
</protein>